<comment type="similarity">
    <text evidence="2">Belongs to the LemA family.</text>
</comment>
<dbReference type="GO" id="GO:0016020">
    <property type="term" value="C:membrane"/>
    <property type="evidence" value="ECO:0007669"/>
    <property type="project" value="UniProtKB-SubCell"/>
</dbReference>
<name>A0A5K7Z7E1_9BACT</name>
<sequence length="185" mass="20720">MVVTLIVIGAIVLLFILLYNNLVGKKNQVATAFSSIDVLLKKRFDLIPNLTKMVNRYMQHEVDVLTRVTEMRAKSISGQMSDADAVALDREVSSAIGKIMVAAENYPDLKASENFTNLQASLNEVEEQISAARRAYNASVKDYNNALEMFPSNIVARLMGYQQKVFFEIEAQERKNVDVGQLLDL</sequence>
<evidence type="ECO:0000256" key="4">
    <source>
        <dbReference type="ARBA" id="ARBA00022989"/>
    </source>
</evidence>
<dbReference type="PANTHER" id="PTHR34478">
    <property type="entry name" value="PROTEIN LEMA"/>
    <property type="match status" value="1"/>
</dbReference>
<accession>A0A5K7Z7E1</accession>
<proteinExistence type="inferred from homology"/>
<evidence type="ECO:0000313" key="8">
    <source>
        <dbReference type="EMBL" id="BBO76635.1"/>
    </source>
</evidence>
<evidence type="ECO:0000256" key="6">
    <source>
        <dbReference type="SAM" id="Coils"/>
    </source>
</evidence>
<evidence type="ECO:0000256" key="2">
    <source>
        <dbReference type="ARBA" id="ARBA00008854"/>
    </source>
</evidence>
<comment type="subcellular location">
    <subcellularLocation>
        <location evidence="1">Membrane</location>
        <topology evidence="1">Single-pass membrane protein</topology>
    </subcellularLocation>
</comment>
<gene>
    <name evidence="8" type="ORF">DSCW_40520</name>
</gene>
<dbReference type="KEGG" id="dwd:DSCW_40520"/>
<protein>
    <recommendedName>
        <fullName evidence="10">LemA family protein</fullName>
    </recommendedName>
</protein>
<organism evidence="8 9">
    <name type="scientific">Desulfosarcina widdelii</name>
    <dbReference type="NCBI Taxonomy" id="947919"/>
    <lineage>
        <taxon>Bacteria</taxon>
        <taxon>Pseudomonadati</taxon>
        <taxon>Thermodesulfobacteriota</taxon>
        <taxon>Desulfobacteria</taxon>
        <taxon>Desulfobacterales</taxon>
        <taxon>Desulfosarcinaceae</taxon>
        <taxon>Desulfosarcina</taxon>
    </lineage>
</organism>
<dbReference type="Pfam" id="PF04011">
    <property type="entry name" value="LemA"/>
    <property type="match status" value="1"/>
</dbReference>
<dbReference type="SUPFAM" id="SSF140478">
    <property type="entry name" value="LemA-like"/>
    <property type="match status" value="1"/>
</dbReference>
<dbReference type="EMBL" id="AP021875">
    <property type="protein sequence ID" value="BBO76635.1"/>
    <property type="molecule type" value="Genomic_DNA"/>
</dbReference>
<feature type="coiled-coil region" evidence="6">
    <location>
        <begin position="115"/>
        <end position="142"/>
    </location>
</feature>
<evidence type="ECO:0008006" key="10">
    <source>
        <dbReference type="Google" id="ProtNLM"/>
    </source>
</evidence>
<evidence type="ECO:0000256" key="7">
    <source>
        <dbReference type="SAM" id="Phobius"/>
    </source>
</evidence>
<keyword evidence="3 7" id="KW-0812">Transmembrane</keyword>
<reference evidence="8 9" key="1">
    <citation type="submission" date="2019-11" db="EMBL/GenBank/DDBJ databases">
        <title>Comparative genomics of hydrocarbon-degrading Desulfosarcina strains.</title>
        <authorList>
            <person name="Watanabe M."/>
            <person name="Kojima H."/>
            <person name="Fukui M."/>
        </authorList>
    </citation>
    <scope>NUCLEOTIDE SEQUENCE [LARGE SCALE GENOMIC DNA]</scope>
    <source>
        <strain evidence="8 9">PP31</strain>
    </source>
</reference>
<evidence type="ECO:0000256" key="3">
    <source>
        <dbReference type="ARBA" id="ARBA00022692"/>
    </source>
</evidence>
<evidence type="ECO:0000256" key="5">
    <source>
        <dbReference type="ARBA" id="ARBA00023136"/>
    </source>
</evidence>
<dbReference type="AlphaFoldDB" id="A0A5K7Z7E1"/>
<dbReference type="Proteomes" id="UP000427769">
    <property type="component" value="Chromosome"/>
</dbReference>
<evidence type="ECO:0000256" key="1">
    <source>
        <dbReference type="ARBA" id="ARBA00004167"/>
    </source>
</evidence>
<keyword evidence="5 7" id="KW-0472">Membrane</keyword>
<keyword evidence="9" id="KW-1185">Reference proteome</keyword>
<evidence type="ECO:0000313" key="9">
    <source>
        <dbReference type="Proteomes" id="UP000427769"/>
    </source>
</evidence>
<keyword evidence="6" id="KW-0175">Coiled coil</keyword>
<feature type="transmembrane region" description="Helical" evidence="7">
    <location>
        <begin position="6"/>
        <end position="23"/>
    </location>
</feature>
<dbReference type="OrthoDB" id="9804152at2"/>
<keyword evidence="4 7" id="KW-1133">Transmembrane helix</keyword>
<dbReference type="InterPro" id="IPR007156">
    <property type="entry name" value="MamQ_LemA"/>
</dbReference>
<dbReference type="InterPro" id="IPR023353">
    <property type="entry name" value="LemA-like_dom_sf"/>
</dbReference>
<dbReference type="PANTHER" id="PTHR34478:SF1">
    <property type="entry name" value="PROTEIN LEMA"/>
    <property type="match status" value="1"/>
</dbReference>
<dbReference type="RefSeq" id="WP_155305452.1">
    <property type="nucleotide sequence ID" value="NZ_AP021875.1"/>
</dbReference>
<dbReference type="Gene3D" id="1.20.1440.20">
    <property type="entry name" value="LemA-like domain"/>
    <property type="match status" value="1"/>
</dbReference>